<evidence type="ECO:0000259" key="4">
    <source>
        <dbReference type="Pfam" id="PF20990"/>
    </source>
</evidence>
<keyword evidence="2" id="KW-0472">Membrane</keyword>
<feature type="compositionally biased region" description="Gly residues" evidence="1">
    <location>
        <begin position="614"/>
        <end position="636"/>
    </location>
</feature>
<accession>A0A1Z5IEY0</accession>
<evidence type="ECO:0000256" key="1">
    <source>
        <dbReference type="SAM" id="MobiDB-lite"/>
    </source>
</evidence>
<dbReference type="EMBL" id="BCMF01000017">
    <property type="protein sequence ID" value="GAX00327.1"/>
    <property type="molecule type" value="Genomic_DNA"/>
</dbReference>
<keyword evidence="2" id="KW-1133">Transmembrane helix</keyword>
<feature type="domain" description="Predicted membrane protein YciQ-like C-terminal" evidence="4">
    <location>
        <begin position="305"/>
        <end position="557"/>
    </location>
</feature>
<dbReference type="Pfam" id="PF20990">
    <property type="entry name" value="DUF2207_C"/>
    <property type="match status" value="1"/>
</dbReference>
<name>A0A1Z5IEY0_9LACO</name>
<feature type="region of interest" description="Disordered" evidence="1">
    <location>
        <begin position="602"/>
        <end position="636"/>
    </location>
</feature>
<dbReference type="Pfam" id="PF09972">
    <property type="entry name" value="DUF2207"/>
    <property type="match status" value="1"/>
</dbReference>
<keyword evidence="2" id="KW-0812">Transmembrane</keyword>
<reference evidence="5 6" key="1">
    <citation type="submission" date="2015-11" db="EMBL/GenBank/DDBJ databases">
        <title>Draft genome sequences of new species of the genus Lactobacillus isolated from orchardgrass silage.</title>
        <authorList>
            <person name="Tohno M."/>
            <person name="Tanizawa Y."/>
            <person name="Arita M."/>
        </authorList>
    </citation>
    <scope>NUCLEOTIDE SEQUENCE [LARGE SCALE GENOMIC DNA]</scope>
    <source>
        <strain evidence="5 6">IWT30</strain>
    </source>
</reference>
<protein>
    <recommendedName>
        <fullName evidence="7">Integral membrane protein</fullName>
    </recommendedName>
</protein>
<feature type="domain" description="DUF2207" evidence="3">
    <location>
        <begin position="41"/>
        <end position="226"/>
    </location>
</feature>
<dbReference type="Proteomes" id="UP000198374">
    <property type="component" value="Unassembled WGS sequence"/>
</dbReference>
<feature type="transmembrane region" description="Helical" evidence="2">
    <location>
        <begin position="448"/>
        <end position="469"/>
    </location>
</feature>
<gene>
    <name evidence="5" type="ORF">IWT30_02313</name>
</gene>
<dbReference type="InterPro" id="IPR048389">
    <property type="entry name" value="YciQ-like_C"/>
</dbReference>
<feature type="transmembrane region" description="Helical" evidence="2">
    <location>
        <begin position="266"/>
        <end position="284"/>
    </location>
</feature>
<dbReference type="AlphaFoldDB" id="A0A1Z5IEY0"/>
<feature type="transmembrane region" description="Helical" evidence="2">
    <location>
        <begin position="475"/>
        <end position="493"/>
    </location>
</feature>
<evidence type="ECO:0000259" key="3">
    <source>
        <dbReference type="Pfam" id="PF09972"/>
    </source>
</evidence>
<evidence type="ECO:0008006" key="7">
    <source>
        <dbReference type="Google" id="ProtNLM"/>
    </source>
</evidence>
<proteinExistence type="predicted"/>
<keyword evidence="6" id="KW-1185">Reference proteome</keyword>
<comment type="caution">
    <text evidence="5">The sequence shown here is derived from an EMBL/GenBank/DDBJ whole genome shotgun (WGS) entry which is preliminary data.</text>
</comment>
<evidence type="ECO:0000313" key="6">
    <source>
        <dbReference type="Proteomes" id="UP000198374"/>
    </source>
</evidence>
<evidence type="ECO:0000256" key="2">
    <source>
        <dbReference type="SAM" id="Phobius"/>
    </source>
</evidence>
<organism evidence="5 6">
    <name type="scientific">Secundilactobacillus mixtipabuli</name>
    <dbReference type="NCBI Taxonomy" id="1435342"/>
    <lineage>
        <taxon>Bacteria</taxon>
        <taxon>Bacillati</taxon>
        <taxon>Bacillota</taxon>
        <taxon>Bacilli</taxon>
        <taxon>Lactobacillales</taxon>
        <taxon>Lactobacillaceae</taxon>
        <taxon>Secundilactobacillus</taxon>
    </lineage>
</organism>
<feature type="compositionally biased region" description="Low complexity" evidence="1">
    <location>
        <begin position="602"/>
        <end position="613"/>
    </location>
</feature>
<dbReference type="InterPro" id="IPR018702">
    <property type="entry name" value="DUF2207"/>
</dbReference>
<evidence type="ECO:0000313" key="5">
    <source>
        <dbReference type="EMBL" id="GAX00327.1"/>
    </source>
</evidence>
<sequence precursor="true">MMERTGGIKMKRRLIFVLTTILTVLFLGWGSSTAAASGYHINRYRINVNLEKNGDANVTQRIQYRFDDLYHGVFLNQDYAGTGGIVGKPSVFILHDGDKIAASQKNPGAENTFETSDSNQNYQIKVYHLAYDESVTYVYHYRIRHVVINYADTAELNWKIIGRGWTVPLKHVQIMVQLPAKNVQQLQAWTHGPLSGHTQVNKRAGKVVMTVAKVPAKTFVESHMVFPTSVTAANPRTITKKHLALVRQQEAKLAKQANLKRLQSQLMPLAVMLIALGIGIGYLLRTMHWFKKHVGLPVKAVPKVHNFEIPSYSAVTSQSLLTQSEPDTKAFTAWLMELAANHEIVIEAEQGKTVADISETTYRITETPELKPEHQADDLLAFLLSTVGKGDKSKRSFTLNDIDNYRRYHPDTQTLRRKFAAWQKARYQKTEALGFFNHQTDDVGVSGWLLIVFNVILSIVSLIAALFFTVPLLRVVGIIASLALMVISTVVAVKHMRHVSHYNQAGEDAAGQIRNFRSMLHDIGQFDRSQVGDLILWEQMLPYAVAFGLAKRVLKAMTANFSVAELTPYFQTYYPMYLDDSYAGTDFSTAFTSAFTSASIDSSSSGGDFSSGSGDSGGFSGGDSGGFGGDSGGGAF</sequence>